<feature type="transmembrane region" description="Helical" evidence="6">
    <location>
        <begin position="320"/>
        <end position="340"/>
    </location>
</feature>
<feature type="transmembrane region" description="Helical" evidence="6">
    <location>
        <begin position="295"/>
        <end position="314"/>
    </location>
</feature>
<protein>
    <submittedName>
        <fullName evidence="7">MFS transporter</fullName>
    </submittedName>
</protein>
<feature type="transmembrane region" description="Helical" evidence="6">
    <location>
        <begin position="385"/>
        <end position="403"/>
    </location>
</feature>
<evidence type="ECO:0000256" key="5">
    <source>
        <dbReference type="ARBA" id="ARBA00023136"/>
    </source>
</evidence>
<keyword evidence="8" id="KW-1185">Reference proteome</keyword>
<dbReference type="PANTHER" id="PTHR23513:SF19">
    <property type="entry name" value="MAJOR FACILITATOR SUPERFAMILY (MFS) PROFILE DOMAIN-CONTAINING PROTEIN"/>
    <property type="match status" value="1"/>
</dbReference>
<dbReference type="InterPro" id="IPR011701">
    <property type="entry name" value="MFS"/>
</dbReference>
<evidence type="ECO:0000256" key="1">
    <source>
        <dbReference type="ARBA" id="ARBA00004651"/>
    </source>
</evidence>
<dbReference type="Proteomes" id="UP001292216">
    <property type="component" value="Unassembled WGS sequence"/>
</dbReference>
<feature type="transmembrane region" description="Helical" evidence="6">
    <location>
        <begin position="361"/>
        <end position="379"/>
    </location>
</feature>
<evidence type="ECO:0000256" key="4">
    <source>
        <dbReference type="ARBA" id="ARBA00022989"/>
    </source>
</evidence>
<keyword evidence="5 6" id="KW-0472">Membrane</keyword>
<comment type="caution">
    <text evidence="7">The sequence shown here is derived from an EMBL/GenBank/DDBJ whole genome shotgun (WGS) entry which is preliminary data.</text>
</comment>
<name>A0ABU5PIB3_9BACL</name>
<dbReference type="CDD" id="cd06173">
    <property type="entry name" value="MFS_MefA_like"/>
    <property type="match status" value="1"/>
</dbReference>
<evidence type="ECO:0000256" key="2">
    <source>
        <dbReference type="ARBA" id="ARBA00022475"/>
    </source>
</evidence>
<evidence type="ECO:0000256" key="3">
    <source>
        <dbReference type="ARBA" id="ARBA00022692"/>
    </source>
</evidence>
<dbReference type="SUPFAM" id="SSF103473">
    <property type="entry name" value="MFS general substrate transporter"/>
    <property type="match status" value="1"/>
</dbReference>
<keyword evidence="3 6" id="KW-0812">Transmembrane</keyword>
<evidence type="ECO:0000313" key="8">
    <source>
        <dbReference type="Proteomes" id="UP001292216"/>
    </source>
</evidence>
<evidence type="ECO:0000313" key="7">
    <source>
        <dbReference type="EMBL" id="MEA3569422.1"/>
    </source>
</evidence>
<feature type="transmembrane region" description="Helical" evidence="6">
    <location>
        <begin position="265"/>
        <end position="288"/>
    </location>
</feature>
<sequence>MKRSFFWLWSSQTLSNMADVLYIVAFITLVLDQTGSIIFATLVPFIRVSSQLISSLLAPLVIARFRLTTILSISQGGQFLLFSLLALYVSPWVGGTAPGILYGIILVISFLDGWTTPARNALIPRLVQDDTLLKANSMIAATDQIIQFAGWALSGVVVAKFGSFPVLVAVAGAYGIAMLATTRIVDPIGGEPRNATSMAAYGDRGSKRVISHWETLKEGWITLLRLPRLRALTCMEMTELLGSSVWSGAFLLVFVRDILHRDESWWGYINAGYFAGAVLGGILIVALVNKLEYRLYPALWIGMLGYAVLTFAFALNTSAVLTLGIVLLIGPFAELVGVARQTYTQRSADPDQLPKVLSAQAALQNFLFGISLLLMSFVAEGVGIVYVYLLAGGWSLLSVFIGVRHRQLFHQPAQNESGWYN</sequence>
<gene>
    <name evidence="7" type="ORF">U9M73_05345</name>
</gene>
<comment type="subcellular location">
    <subcellularLocation>
        <location evidence="1">Cell membrane</location>
        <topology evidence="1">Multi-pass membrane protein</topology>
    </subcellularLocation>
</comment>
<proteinExistence type="predicted"/>
<accession>A0ABU5PIB3</accession>
<organism evidence="7 8">
    <name type="scientific">Paenibacillus phoenicis</name>
    <dbReference type="NCBI Taxonomy" id="554117"/>
    <lineage>
        <taxon>Bacteria</taxon>
        <taxon>Bacillati</taxon>
        <taxon>Bacillota</taxon>
        <taxon>Bacilli</taxon>
        <taxon>Bacillales</taxon>
        <taxon>Paenibacillaceae</taxon>
        <taxon>Paenibacillus</taxon>
    </lineage>
</organism>
<dbReference type="PANTHER" id="PTHR23513">
    <property type="entry name" value="INTEGRAL MEMBRANE EFFLUX PROTEIN-RELATED"/>
    <property type="match status" value="1"/>
</dbReference>
<dbReference type="Gene3D" id="1.20.1250.20">
    <property type="entry name" value="MFS general substrate transporter like domains"/>
    <property type="match status" value="1"/>
</dbReference>
<dbReference type="Pfam" id="PF07690">
    <property type="entry name" value="MFS_1"/>
    <property type="match status" value="1"/>
</dbReference>
<dbReference type="EMBL" id="JAYERP010000001">
    <property type="protein sequence ID" value="MEA3569422.1"/>
    <property type="molecule type" value="Genomic_DNA"/>
</dbReference>
<evidence type="ECO:0000256" key="6">
    <source>
        <dbReference type="SAM" id="Phobius"/>
    </source>
</evidence>
<keyword evidence="4 6" id="KW-1133">Transmembrane helix</keyword>
<reference evidence="7 8" key="1">
    <citation type="submission" date="2023-12" db="EMBL/GenBank/DDBJ databases">
        <title>Whole genome sequencing of Paenibacillus phoenicis isolated from the Phoenix Mars Lander spacecraft assembly facility.</title>
        <authorList>
            <person name="Garcia A."/>
            <person name="Venkateswaran K."/>
        </authorList>
    </citation>
    <scope>NUCLEOTIDE SEQUENCE [LARGE SCALE GENOMIC DNA]</scope>
    <source>
        <strain evidence="7 8">3PO2SA</strain>
    </source>
</reference>
<feature type="transmembrane region" description="Helical" evidence="6">
    <location>
        <begin position="95"/>
        <end position="115"/>
    </location>
</feature>
<feature type="transmembrane region" description="Helical" evidence="6">
    <location>
        <begin position="20"/>
        <end position="46"/>
    </location>
</feature>
<keyword evidence="2" id="KW-1003">Cell membrane</keyword>
<dbReference type="InterPro" id="IPR036259">
    <property type="entry name" value="MFS_trans_sf"/>
</dbReference>
<dbReference type="RefSeq" id="WP_323076493.1">
    <property type="nucleotide sequence ID" value="NZ_CBCSKM010000005.1"/>
</dbReference>